<feature type="domain" description="PDZ" evidence="6">
    <location>
        <begin position="337"/>
        <end position="407"/>
    </location>
</feature>
<feature type="compositionally biased region" description="Low complexity" evidence="5">
    <location>
        <begin position="66"/>
        <end position="75"/>
    </location>
</feature>
<gene>
    <name evidence="7" type="ORF">CSSPJE1EN2_LOCUS15544</name>
</gene>
<evidence type="ECO:0000259" key="6">
    <source>
        <dbReference type="PROSITE" id="PS50106"/>
    </source>
</evidence>
<feature type="region of interest" description="Disordered" evidence="5">
    <location>
        <begin position="66"/>
        <end position="123"/>
    </location>
</feature>
<dbReference type="InterPro" id="IPR041489">
    <property type="entry name" value="PDZ_6"/>
</dbReference>
<dbReference type="Pfam" id="PF17820">
    <property type="entry name" value="PDZ_6"/>
    <property type="match status" value="1"/>
</dbReference>
<dbReference type="PANTHER" id="PTHR32060:SF31">
    <property type="entry name" value="CARBOXYL-TERMINAL-PROCESSING PEPTIDASE 1, CHLOROPLASTIC"/>
    <property type="match status" value="1"/>
</dbReference>
<dbReference type="InterPro" id="IPR029045">
    <property type="entry name" value="ClpP/crotonase-like_dom_sf"/>
</dbReference>
<feature type="compositionally biased region" description="Gly residues" evidence="5">
    <location>
        <begin position="92"/>
        <end position="104"/>
    </location>
</feature>
<dbReference type="EMBL" id="OZ023704">
    <property type="protein sequence ID" value="CAK9872974.1"/>
    <property type="molecule type" value="Genomic_DNA"/>
</dbReference>
<evidence type="ECO:0000313" key="8">
    <source>
        <dbReference type="Proteomes" id="UP001497522"/>
    </source>
</evidence>
<accession>A0ABP1BD77</accession>
<dbReference type="InterPro" id="IPR004447">
    <property type="entry name" value="Peptidase_S41A"/>
</dbReference>
<dbReference type="NCBIfam" id="TIGR00225">
    <property type="entry name" value="prc"/>
    <property type="match status" value="1"/>
</dbReference>
<dbReference type="SUPFAM" id="SSF50156">
    <property type="entry name" value="PDZ domain-like"/>
    <property type="match status" value="1"/>
</dbReference>
<feature type="compositionally biased region" description="Acidic residues" evidence="5">
    <location>
        <begin position="108"/>
        <end position="117"/>
    </location>
</feature>
<dbReference type="Gene3D" id="3.90.226.10">
    <property type="entry name" value="2-enoyl-CoA Hydratase, Chain A, domain 1"/>
    <property type="match status" value="1"/>
</dbReference>
<evidence type="ECO:0000256" key="1">
    <source>
        <dbReference type="ARBA" id="ARBA00009179"/>
    </source>
</evidence>
<protein>
    <recommendedName>
        <fullName evidence="6">PDZ domain-containing protein</fullName>
    </recommendedName>
</protein>
<organism evidence="7 8">
    <name type="scientific">Sphagnum jensenii</name>
    <dbReference type="NCBI Taxonomy" id="128206"/>
    <lineage>
        <taxon>Eukaryota</taxon>
        <taxon>Viridiplantae</taxon>
        <taxon>Streptophyta</taxon>
        <taxon>Embryophyta</taxon>
        <taxon>Bryophyta</taxon>
        <taxon>Sphagnophytina</taxon>
        <taxon>Sphagnopsida</taxon>
        <taxon>Sphagnales</taxon>
        <taxon>Sphagnaceae</taxon>
        <taxon>Sphagnum</taxon>
    </lineage>
</organism>
<evidence type="ECO:0000256" key="4">
    <source>
        <dbReference type="ARBA" id="ARBA00022825"/>
    </source>
</evidence>
<dbReference type="CDD" id="cd07560">
    <property type="entry name" value="Peptidase_S41_CPP"/>
    <property type="match status" value="1"/>
</dbReference>
<keyword evidence="3" id="KW-0378">Hydrolase</keyword>
<evidence type="ECO:0000256" key="5">
    <source>
        <dbReference type="SAM" id="MobiDB-lite"/>
    </source>
</evidence>
<dbReference type="PROSITE" id="PS50106">
    <property type="entry name" value="PDZ"/>
    <property type="match status" value="1"/>
</dbReference>
<comment type="similarity">
    <text evidence="1">Belongs to the peptidase S41A family.</text>
</comment>
<dbReference type="PANTHER" id="PTHR32060">
    <property type="entry name" value="TAIL-SPECIFIC PROTEASE"/>
    <property type="match status" value="1"/>
</dbReference>
<dbReference type="SUPFAM" id="SSF52096">
    <property type="entry name" value="ClpP/crotonase"/>
    <property type="match status" value="1"/>
</dbReference>
<reference evidence="7" key="1">
    <citation type="submission" date="2024-03" db="EMBL/GenBank/DDBJ databases">
        <authorList>
            <consortium name="ELIXIR-Norway"/>
            <consortium name="Elixir Norway"/>
        </authorList>
    </citation>
    <scope>NUCLEOTIDE SEQUENCE</scope>
</reference>
<dbReference type="Gene3D" id="3.30.750.44">
    <property type="match status" value="1"/>
</dbReference>
<evidence type="ECO:0000256" key="2">
    <source>
        <dbReference type="ARBA" id="ARBA00022670"/>
    </source>
</evidence>
<sequence>MEATTTTAVAASRSSCVLERFATARPLTPPHTRRRRTTTTKLSCLVSPSFFFSRPPVLCLRVSSSSRKSWNSGSSGDCGRSNNVLPRVRSSPGGGGGGGGGGGSSSSDDGDIEEWNDGGEQSRRRIVKDAAAAAARVGMLVAALISLPGVVSLPPLAIGVEEEASFSHVLQQEEDDVVFRGGLGMTSLQAPSLAGNEEASSRSCPSATGFSTIPSRLVRAKECLNEAMAVAAIHEGGVGGLPPECTEEAALNVIAKEATVEEEAVTNESVVEEAWQVVHENFLDARHHSWSADAWLEKKEEALKRPIRSRMAAYGAIRSMLSSLNDPYTRFLLPDQFSQLAKYDVTGIGLNIGEVANGQGGTALKVLGLVLGSPAQSAGVRQGDELLSVDGSSVTGKTAFEAASLIQGPKGTPVSIEIRHGMCGEPQSLTVERQQDVRSPVYYRLEHSQDSGQRMGYIHLREFNALAKRDLVTAMKRLQDAGATSYLLDLQDNPGGLVQAGIEIARLFLDEGETVIETVGRDPDSFRSITASGPPLTKAPLMVLVNDHTASASEIVAAALHDNCRALLVGRRTFGKGLIQSVYELSDGSGIILTVGKYVTPGHHDIDGNGIEPDFKRPPGLQEAKQKLGRCHLVKESSNTTQPLELLL</sequence>
<keyword evidence="8" id="KW-1185">Reference proteome</keyword>
<dbReference type="Proteomes" id="UP001497522">
    <property type="component" value="Chromosome 3"/>
</dbReference>
<name>A0ABP1BD77_9BRYO</name>
<dbReference type="SMART" id="SM00245">
    <property type="entry name" value="TSPc"/>
    <property type="match status" value="1"/>
</dbReference>
<dbReference type="InterPro" id="IPR036034">
    <property type="entry name" value="PDZ_sf"/>
</dbReference>
<dbReference type="Gene3D" id="2.30.42.10">
    <property type="match status" value="1"/>
</dbReference>
<keyword evidence="4" id="KW-0720">Serine protease</keyword>
<dbReference type="SMART" id="SM00228">
    <property type="entry name" value="PDZ"/>
    <property type="match status" value="1"/>
</dbReference>
<evidence type="ECO:0000313" key="7">
    <source>
        <dbReference type="EMBL" id="CAK9872974.1"/>
    </source>
</evidence>
<dbReference type="CDD" id="cd06782">
    <property type="entry name" value="cpPDZ_CPP-like"/>
    <property type="match status" value="1"/>
</dbReference>
<dbReference type="InterPro" id="IPR001478">
    <property type="entry name" value="PDZ"/>
</dbReference>
<dbReference type="InterPro" id="IPR005151">
    <property type="entry name" value="Tail-specific_protease"/>
</dbReference>
<keyword evidence="2" id="KW-0645">Protease</keyword>
<evidence type="ECO:0000256" key="3">
    <source>
        <dbReference type="ARBA" id="ARBA00022801"/>
    </source>
</evidence>
<proteinExistence type="inferred from homology"/>
<dbReference type="Pfam" id="PF03572">
    <property type="entry name" value="Peptidase_S41"/>
    <property type="match status" value="1"/>
</dbReference>